<proteinExistence type="predicted"/>
<dbReference type="CDD" id="cd00051">
    <property type="entry name" value="EFh"/>
    <property type="match status" value="1"/>
</dbReference>
<evidence type="ECO:0000256" key="7">
    <source>
        <dbReference type="ARBA" id="ARBA00023134"/>
    </source>
</evidence>
<dbReference type="GO" id="GO:0005525">
    <property type="term" value="F:GTP binding"/>
    <property type="evidence" value="ECO:0007669"/>
    <property type="project" value="UniProtKB-KW"/>
</dbReference>
<organism evidence="10 11">
    <name type="scientific">Albula glossodonta</name>
    <name type="common">roundjaw bonefish</name>
    <dbReference type="NCBI Taxonomy" id="121402"/>
    <lineage>
        <taxon>Eukaryota</taxon>
        <taxon>Metazoa</taxon>
        <taxon>Chordata</taxon>
        <taxon>Craniata</taxon>
        <taxon>Vertebrata</taxon>
        <taxon>Euteleostomi</taxon>
        <taxon>Actinopterygii</taxon>
        <taxon>Neopterygii</taxon>
        <taxon>Teleostei</taxon>
        <taxon>Albuliformes</taxon>
        <taxon>Albulidae</taxon>
        <taxon>Albula</taxon>
    </lineage>
</organism>
<evidence type="ECO:0000256" key="1">
    <source>
        <dbReference type="ARBA" id="ARBA00004496"/>
    </source>
</evidence>
<dbReference type="InterPro" id="IPR018247">
    <property type="entry name" value="EF_Hand_1_Ca_BS"/>
</dbReference>
<keyword evidence="4" id="KW-0547">Nucleotide-binding</keyword>
<sequence>MSSWLQTGEVLVGEGQGEAPLSSPRGRGGGRGSVSPRQAQSRAAAASPSPSQGPSDLGTSQQDSLGKARELFLLCDKEGKGFITKRDMQRLQEELPLSPEQLESVFESLDRDRNGFLTPLEFNMGLGEIIGEEEAEEDRLRAGEAYKADPEEEKFTQILVELGAEKLFKDQWELRALWCGLHKERPELLCVLEELLSHTVSHLQDALKERDSLEQALRRRECDHDHVVRSIYEEMDAQIREEKAKRLAQESVRHNDRSQELQEELKIREQELESTVAQQRELESRIRALSSEHTDTRSQNEHLRRHNSQLQEQLETSRAELQSALQQLEHIQTSTAQEQRGRERDVLKVSKNMQKEKESLLRQLELLREMNKRLRDEKDAHQSQRTSDIRRPLLKKGSIIGNYLLDDKPMKRQLSIPSQDEQASEEVMSEPERKKHAANESGDDSEAPLEGAGPGQEDILERSSLGQPAGTESQGILGPPQRVFKVVFLGNSGVGKSCFIHRFCRGHFPNNMSNTVGIDFQVQTMMLDSTPIALQLWDTAGQERFHSVTQQYFRKADGILAMYDVTSFASFTAVRERLSSVQERVSEGAVLLLLGNKTDIAEDREREVTAREGRQLAEEFQAVFYECSAMSGYNIEEAMTHLARLLATQQDQQCESALCLANNCSSKRTCCK</sequence>
<accession>A0A8T2MZZ4</accession>
<feature type="compositionally biased region" description="Low complexity" evidence="8">
    <location>
        <begin position="33"/>
        <end position="52"/>
    </location>
</feature>
<dbReference type="InterPro" id="IPR050227">
    <property type="entry name" value="Rab"/>
</dbReference>
<dbReference type="AlphaFoldDB" id="A0A8T2MZZ4"/>
<dbReference type="SMART" id="SM00177">
    <property type="entry name" value="ARF"/>
    <property type="match status" value="1"/>
</dbReference>
<dbReference type="Pfam" id="PF00071">
    <property type="entry name" value="Ras"/>
    <property type="match status" value="1"/>
</dbReference>
<feature type="domain" description="EF-hand" evidence="9">
    <location>
        <begin position="97"/>
        <end position="132"/>
    </location>
</feature>
<dbReference type="InterPro" id="IPR011992">
    <property type="entry name" value="EF-hand-dom_pair"/>
</dbReference>
<evidence type="ECO:0000259" key="9">
    <source>
        <dbReference type="PROSITE" id="PS50222"/>
    </source>
</evidence>
<evidence type="ECO:0000256" key="8">
    <source>
        <dbReference type="SAM" id="MobiDB-lite"/>
    </source>
</evidence>
<reference evidence="10" key="1">
    <citation type="thesis" date="2021" institute="BYU ScholarsArchive" country="Provo, UT, USA">
        <title>Applications of and Algorithms for Genome Assembly and Genomic Analyses with an Emphasis on Marine Teleosts.</title>
        <authorList>
            <person name="Pickett B.D."/>
        </authorList>
    </citation>
    <scope>NUCLEOTIDE SEQUENCE</scope>
    <source>
        <strain evidence="10">HI-2016</strain>
    </source>
</reference>
<dbReference type="Gene3D" id="3.40.50.300">
    <property type="entry name" value="P-loop containing nucleotide triphosphate hydrolases"/>
    <property type="match status" value="1"/>
</dbReference>
<dbReference type="SUPFAM" id="SSF47473">
    <property type="entry name" value="EF-hand"/>
    <property type="match status" value="1"/>
</dbReference>
<dbReference type="PROSITE" id="PS00018">
    <property type="entry name" value="EF_HAND_1"/>
    <property type="match status" value="1"/>
</dbReference>
<dbReference type="NCBIfam" id="TIGR00231">
    <property type="entry name" value="small_GTP"/>
    <property type="match status" value="1"/>
</dbReference>
<dbReference type="Proteomes" id="UP000824540">
    <property type="component" value="Unassembled WGS sequence"/>
</dbReference>
<evidence type="ECO:0000256" key="3">
    <source>
        <dbReference type="ARBA" id="ARBA00022723"/>
    </source>
</evidence>
<keyword evidence="11" id="KW-1185">Reference proteome</keyword>
<dbReference type="SMART" id="SM00175">
    <property type="entry name" value="RAB"/>
    <property type="match status" value="1"/>
</dbReference>
<comment type="caution">
    <text evidence="10">The sequence shown here is derived from an EMBL/GenBank/DDBJ whole genome shotgun (WGS) entry which is preliminary data.</text>
</comment>
<feature type="region of interest" description="Disordered" evidence="8">
    <location>
        <begin position="410"/>
        <end position="460"/>
    </location>
</feature>
<dbReference type="SMART" id="SM00176">
    <property type="entry name" value="RAN"/>
    <property type="match status" value="1"/>
</dbReference>
<keyword evidence="7" id="KW-0342">GTP-binding</keyword>
<feature type="compositionally biased region" description="Basic and acidic residues" evidence="8">
    <location>
        <begin position="290"/>
        <end position="302"/>
    </location>
</feature>
<dbReference type="SMART" id="SM00174">
    <property type="entry name" value="RHO"/>
    <property type="match status" value="1"/>
</dbReference>
<dbReference type="GO" id="GO:0005737">
    <property type="term" value="C:cytoplasm"/>
    <property type="evidence" value="ECO:0007669"/>
    <property type="project" value="UniProtKB-SubCell"/>
</dbReference>
<gene>
    <name evidence="10" type="ORF">JZ751_011543</name>
</gene>
<dbReference type="InterPro" id="IPR002048">
    <property type="entry name" value="EF_hand_dom"/>
</dbReference>
<dbReference type="PRINTS" id="PR00449">
    <property type="entry name" value="RASTRNSFRMNG"/>
</dbReference>
<feature type="compositionally biased region" description="Polar residues" evidence="8">
    <location>
        <begin position="53"/>
        <end position="63"/>
    </location>
</feature>
<keyword evidence="6" id="KW-0175">Coiled coil</keyword>
<feature type="region of interest" description="Disordered" evidence="8">
    <location>
        <begin position="290"/>
        <end position="316"/>
    </location>
</feature>
<dbReference type="PROSITE" id="PS51420">
    <property type="entry name" value="RHO"/>
    <property type="match status" value="1"/>
</dbReference>
<dbReference type="CDD" id="cd00154">
    <property type="entry name" value="Rab"/>
    <property type="match status" value="1"/>
</dbReference>
<keyword evidence="3" id="KW-0479">Metal-binding</keyword>
<evidence type="ECO:0000256" key="5">
    <source>
        <dbReference type="ARBA" id="ARBA00022837"/>
    </source>
</evidence>
<dbReference type="Pfam" id="PF13499">
    <property type="entry name" value="EF-hand_7"/>
    <property type="match status" value="1"/>
</dbReference>
<dbReference type="SMART" id="SM00054">
    <property type="entry name" value="EFh"/>
    <property type="match status" value="2"/>
</dbReference>
<dbReference type="InterPro" id="IPR001806">
    <property type="entry name" value="Small_GTPase"/>
</dbReference>
<dbReference type="EMBL" id="JAFBMS010000198">
    <property type="protein sequence ID" value="KAG9333474.1"/>
    <property type="molecule type" value="Genomic_DNA"/>
</dbReference>
<dbReference type="PROSITE" id="PS51421">
    <property type="entry name" value="RAS"/>
    <property type="match status" value="1"/>
</dbReference>
<dbReference type="InterPro" id="IPR027417">
    <property type="entry name" value="P-loop_NTPase"/>
</dbReference>
<dbReference type="PROSITE" id="PS51419">
    <property type="entry name" value="RAB"/>
    <property type="match status" value="1"/>
</dbReference>
<dbReference type="PROSITE" id="PS50222">
    <property type="entry name" value="EF_HAND_2"/>
    <property type="match status" value="1"/>
</dbReference>
<dbReference type="Gene3D" id="1.10.238.10">
    <property type="entry name" value="EF-hand"/>
    <property type="match status" value="1"/>
</dbReference>
<dbReference type="PROSITE" id="PS51417">
    <property type="entry name" value="ARF"/>
    <property type="match status" value="1"/>
</dbReference>
<comment type="subcellular location">
    <subcellularLocation>
        <location evidence="1">Cytoplasm</location>
    </subcellularLocation>
</comment>
<feature type="region of interest" description="Disordered" evidence="8">
    <location>
        <begin position="1"/>
        <end position="63"/>
    </location>
</feature>
<dbReference type="PANTHER" id="PTHR47977">
    <property type="entry name" value="RAS-RELATED PROTEIN RAB"/>
    <property type="match status" value="1"/>
</dbReference>
<dbReference type="OrthoDB" id="9989112at2759"/>
<dbReference type="InterPro" id="IPR005225">
    <property type="entry name" value="Small_GTP-bd"/>
</dbReference>
<evidence type="ECO:0000256" key="6">
    <source>
        <dbReference type="ARBA" id="ARBA00023054"/>
    </source>
</evidence>
<dbReference type="GO" id="GO:0005509">
    <property type="term" value="F:calcium ion binding"/>
    <property type="evidence" value="ECO:0007669"/>
    <property type="project" value="InterPro"/>
</dbReference>
<evidence type="ECO:0000256" key="4">
    <source>
        <dbReference type="ARBA" id="ARBA00022741"/>
    </source>
</evidence>
<evidence type="ECO:0000256" key="2">
    <source>
        <dbReference type="ARBA" id="ARBA00022490"/>
    </source>
</evidence>
<protein>
    <recommendedName>
        <fullName evidence="9">EF-hand domain-containing protein</fullName>
    </recommendedName>
</protein>
<dbReference type="GO" id="GO:0003924">
    <property type="term" value="F:GTPase activity"/>
    <property type="evidence" value="ECO:0007669"/>
    <property type="project" value="InterPro"/>
</dbReference>
<keyword evidence="5" id="KW-0106">Calcium</keyword>
<dbReference type="FunFam" id="3.40.50.300:FF:001348">
    <property type="entry name" value="Ras and EF-hand domain-containing protein"/>
    <property type="match status" value="1"/>
</dbReference>
<evidence type="ECO:0000313" key="11">
    <source>
        <dbReference type="Proteomes" id="UP000824540"/>
    </source>
</evidence>
<evidence type="ECO:0000313" key="10">
    <source>
        <dbReference type="EMBL" id="KAG9333474.1"/>
    </source>
</evidence>
<keyword evidence="2" id="KW-0963">Cytoplasm</keyword>
<dbReference type="SMART" id="SM00173">
    <property type="entry name" value="RAS"/>
    <property type="match status" value="1"/>
</dbReference>
<dbReference type="SUPFAM" id="SSF52540">
    <property type="entry name" value="P-loop containing nucleoside triphosphate hydrolases"/>
    <property type="match status" value="1"/>
</dbReference>
<name>A0A8T2MZZ4_9TELE</name>